<keyword evidence="2" id="KW-1185">Reference proteome</keyword>
<sequence length="98" mass="11566">MIIDQDHKFCIGQRTHKKRKQNNEGKGKEKDTRCEFGNGTIVLQNFQLTIFKAKGIRVAKPISQTLTKQRCCWCLDFALLHRERWVKKVGVWDLVFFL</sequence>
<evidence type="ECO:0000313" key="1">
    <source>
        <dbReference type="EMBL" id="KAK7315062.1"/>
    </source>
</evidence>
<proteinExistence type="predicted"/>
<reference evidence="1 2" key="1">
    <citation type="submission" date="2024-01" db="EMBL/GenBank/DDBJ databases">
        <title>The genomes of 5 underutilized Papilionoideae crops provide insights into root nodulation and disease resistanc.</title>
        <authorList>
            <person name="Jiang F."/>
        </authorList>
    </citation>
    <scope>NUCLEOTIDE SEQUENCE [LARGE SCALE GENOMIC DNA]</scope>
    <source>
        <strain evidence="1">LVBAO_FW01</strain>
        <tissue evidence="1">Leaves</tissue>
    </source>
</reference>
<name>A0AAN9PYH1_CANGL</name>
<accession>A0AAN9PYH1</accession>
<comment type="caution">
    <text evidence="1">The sequence shown here is derived from an EMBL/GenBank/DDBJ whole genome shotgun (WGS) entry which is preliminary data.</text>
</comment>
<evidence type="ECO:0000313" key="2">
    <source>
        <dbReference type="Proteomes" id="UP001367508"/>
    </source>
</evidence>
<dbReference type="Proteomes" id="UP001367508">
    <property type="component" value="Unassembled WGS sequence"/>
</dbReference>
<dbReference type="AlphaFoldDB" id="A0AAN9PYH1"/>
<dbReference type="EMBL" id="JAYMYQ010000008">
    <property type="protein sequence ID" value="KAK7315062.1"/>
    <property type="molecule type" value="Genomic_DNA"/>
</dbReference>
<gene>
    <name evidence="1" type="ORF">VNO77_33594</name>
</gene>
<protein>
    <submittedName>
        <fullName evidence="1">Uncharacterized protein</fullName>
    </submittedName>
</protein>
<organism evidence="1 2">
    <name type="scientific">Canavalia gladiata</name>
    <name type="common">Sword bean</name>
    <name type="synonym">Dolichos gladiatus</name>
    <dbReference type="NCBI Taxonomy" id="3824"/>
    <lineage>
        <taxon>Eukaryota</taxon>
        <taxon>Viridiplantae</taxon>
        <taxon>Streptophyta</taxon>
        <taxon>Embryophyta</taxon>
        <taxon>Tracheophyta</taxon>
        <taxon>Spermatophyta</taxon>
        <taxon>Magnoliopsida</taxon>
        <taxon>eudicotyledons</taxon>
        <taxon>Gunneridae</taxon>
        <taxon>Pentapetalae</taxon>
        <taxon>rosids</taxon>
        <taxon>fabids</taxon>
        <taxon>Fabales</taxon>
        <taxon>Fabaceae</taxon>
        <taxon>Papilionoideae</taxon>
        <taxon>50 kb inversion clade</taxon>
        <taxon>NPAAA clade</taxon>
        <taxon>indigoferoid/millettioid clade</taxon>
        <taxon>Phaseoleae</taxon>
        <taxon>Canavalia</taxon>
    </lineage>
</organism>